<gene>
    <name evidence="1" type="ORF">NSU_3505</name>
</gene>
<reference evidence="1 2" key="1">
    <citation type="journal article" date="2012" name="J. Bacteriol.">
        <title>Genome sequence of benzo(a)pyrene-degrading bacterium Novosphingobium pentaromativorans US6-1.</title>
        <authorList>
            <person name="Luo Y.R."/>
            <person name="Kang S.G."/>
            <person name="Kim S.J."/>
            <person name="Kim M.R."/>
            <person name="Li N."/>
            <person name="Lee J.H."/>
            <person name="Kwon K.K."/>
        </authorList>
    </citation>
    <scope>NUCLEOTIDE SEQUENCE [LARGE SCALE GENOMIC DNA]</scope>
    <source>
        <strain evidence="1 2">US6-1</strain>
    </source>
</reference>
<comment type="caution">
    <text evidence="1">The sequence shown here is derived from an EMBL/GenBank/DDBJ whole genome shotgun (WGS) entry which is preliminary data.</text>
</comment>
<evidence type="ECO:0000313" key="2">
    <source>
        <dbReference type="Proteomes" id="UP000004030"/>
    </source>
</evidence>
<keyword evidence="2" id="KW-1185">Reference proteome</keyword>
<evidence type="ECO:0000313" key="1">
    <source>
        <dbReference type="EMBL" id="EHJ59622.1"/>
    </source>
</evidence>
<dbReference type="PATRIC" id="fig|1088721.3.peg.3459"/>
<name>G6EGH1_9SPHN</name>
<proteinExistence type="predicted"/>
<organism evidence="1 2">
    <name type="scientific">Novosphingobium pentaromativorans US6-1</name>
    <dbReference type="NCBI Taxonomy" id="1088721"/>
    <lineage>
        <taxon>Bacteria</taxon>
        <taxon>Pseudomonadati</taxon>
        <taxon>Pseudomonadota</taxon>
        <taxon>Alphaproteobacteria</taxon>
        <taxon>Sphingomonadales</taxon>
        <taxon>Sphingomonadaceae</taxon>
        <taxon>Novosphingobium</taxon>
    </lineage>
</organism>
<protein>
    <submittedName>
        <fullName evidence="1">Uncharacterized protein</fullName>
    </submittedName>
</protein>
<sequence>MRPESEAGEPASMACRVRLIGQGDSALRFSSGKFVPGLGIAVARPGCR</sequence>
<dbReference type="EMBL" id="AGFM01000055">
    <property type="protein sequence ID" value="EHJ59622.1"/>
    <property type="molecule type" value="Genomic_DNA"/>
</dbReference>
<dbReference type="Proteomes" id="UP000004030">
    <property type="component" value="Unassembled WGS sequence"/>
</dbReference>
<accession>G6EGH1</accession>
<dbReference type="AlphaFoldDB" id="G6EGH1"/>